<dbReference type="Gene3D" id="1.20.1280.50">
    <property type="match status" value="1"/>
</dbReference>
<dbReference type="InterPro" id="IPR032675">
    <property type="entry name" value="LRR_dom_sf"/>
</dbReference>
<dbReference type="SMART" id="SM00367">
    <property type="entry name" value="LRR_CC"/>
    <property type="match status" value="6"/>
</dbReference>
<proteinExistence type="predicted"/>
<dbReference type="SUPFAM" id="SSF81383">
    <property type="entry name" value="F-box domain"/>
    <property type="match status" value="1"/>
</dbReference>
<dbReference type="InterPro" id="IPR036047">
    <property type="entry name" value="F-box-like_dom_sf"/>
</dbReference>
<reference evidence="3" key="1">
    <citation type="submission" date="2020-03" db="EMBL/GenBank/DDBJ databases">
        <title>Transcriptomic Profiling of the Digestive Tract of the Rat Flea, Xenopsylla cheopis, Following Blood Feeding and Infection with Yersinia pestis.</title>
        <authorList>
            <person name="Bland D.M."/>
            <person name="Martens C.A."/>
            <person name="Virtaneva K."/>
            <person name="Kanakabandi K."/>
            <person name="Long D."/>
            <person name="Rosenke R."/>
            <person name="Saturday G.A."/>
            <person name="Hoyt F.H."/>
            <person name="Bruno D.P."/>
            <person name="Ribeiro J.M.C."/>
            <person name="Hinnebusch J."/>
        </authorList>
    </citation>
    <scope>NUCLEOTIDE SEQUENCE</scope>
</reference>
<dbReference type="PANTHER" id="PTHR13318">
    <property type="entry name" value="PARTNER OF PAIRED, ISOFORM B-RELATED"/>
    <property type="match status" value="1"/>
</dbReference>
<dbReference type="Pfam" id="PF25372">
    <property type="entry name" value="DUF7885"/>
    <property type="match status" value="1"/>
</dbReference>
<dbReference type="InterPro" id="IPR001810">
    <property type="entry name" value="F-box_dom"/>
</dbReference>
<sequence>MSSSSDSEGSLYDKSEENNCILEQFVASVTDFSSHYGSDISVSYTAHNICGKPSKFPDYGDFPQTFVMRTYGRWWDLAPSHLEPFMPQNEGHIVAEDFIEILYDTPVYPICVSLFEIYNPGALVRIWASQPEEKWALLWEGIPEIIGHKPRMFTPPIQTTKYPTKLLRLEFNQSHLEYYTELDAVLLTGSTQSLNSQYIETRDEKIISSLGNGQLVSAICKMSLHKNLIENEENIHDLSNVVKDYKSRLKSEKKRRNLGLISCLPDETILKILGYLDLKSLFQCSQTNTYLYQLCTDPMLYTILGLKPYWHCLNVEALQTLSVRSKLLQKLDLSWCGPYGSFKEEHFIKFLKNCAQSLTDLRLNTCKFVTNESCTSISQNCSNIKELCLRNCVGISSAGFQKLSKLCHLERLDLYRTNIETGQLLHILKQNINLKHLNLGSCAHVSNLDEIMSQLSISNQRLISLDLWKGYSLTSVGLRFLSRIPSLEEIDLSWCMGIGAPGDSFHCLAKGCPKLKKLFLVALRGITDWDLQFFPTLCPDLQQIDLMGIRGINAEICLLFLNHCCDLQLLDVSFCDQIKDTQVAAWRQLYKSVSIKRSFQSCGSNLSW</sequence>
<dbReference type="GO" id="GO:0031146">
    <property type="term" value="P:SCF-dependent proteasomal ubiquitin-dependent protein catabolic process"/>
    <property type="evidence" value="ECO:0007669"/>
    <property type="project" value="TreeGrafter"/>
</dbReference>
<name>A0A6M2DDT9_XENCH</name>
<dbReference type="InterPro" id="IPR006553">
    <property type="entry name" value="Leu-rich_rpt_Cys-con_subtyp"/>
</dbReference>
<evidence type="ECO:0000256" key="1">
    <source>
        <dbReference type="ARBA" id="ARBA00022786"/>
    </source>
</evidence>
<protein>
    <submittedName>
        <fullName evidence="3">Putative f-box/lrr-repeat protein 4-like isoform x2</fullName>
    </submittedName>
</protein>
<feature type="domain" description="F-box" evidence="2">
    <location>
        <begin position="258"/>
        <end position="304"/>
    </location>
</feature>
<dbReference type="PANTHER" id="PTHR13318:SF152">
    <property type="entry name" value="F-BOX_LRR-REPEAT PROTEIN 4"/>
    <property type="match status" value="1"/>
</dbReference>
<accession>A0A6M2DDT9</accession>
<evidence type="ECO:0000313" key="3">
    <source>
        <dbReference type="EMBL" id="NOV44352.1"/>
    </source>
</evidence>
<dbReference type="GO" id="GO:0019005">
    <property type="term" value="C:SCF ubiquitin ligase complex"/>
    <property type="evidence" value="ECO:0007669"/>
    <property type="project" value="TreeGrafter"/>
</dbReference>
<dbReference type="SMART" id="SM00256">
    <property type="entry name" value="FBOX"/>
    <property type="match status" value="1"/>
</dbReference>
<dbReference type="PROSITE" id="PS50181">
    <property type="entry name" value="FBOX"/>
    <property type="match status" value="1"/>
</dbReference>
<dbReference type="Pfam" id="PF12937">
    <property type="entry name" value="F-box-like"/>
    <property type="match status" value="1"/>
</dbReference>
<dbReference type="AlphaFoldDB" id="A0A6M2DDT9"/>
<evidence type="ECO:0000259" key="2">
    <source>
        <dbReference type="PROSITE" id="PS50181"/>
    </source>
</evidence>
<dbReference type="SUPFAM" id="SSF52047">
    <property type="entry name" value="RNI-like"/>
    <property type="match status" value="1"/>
</dbReference>
<keyword evidence="1" id="KW-0833">Ubl conjugation pathway</keyword>
<dbReference type="InterPro" id="IPR057207">
    <property type="entry name" value="FBXL15_LRR"/>
</dbReference>
<dbReference type="EMBL" id="GIIL01000626">
    <property type="protein sequence ID" value="NOV44352.1"/>
    <property type="molecule type" value="Transcribed_RNA"/>
</dbReference>
<dbReference type="Gene3D" id="3.80.10.10">
    <property type="entry name" value="Ribonuclease Inhibitor"/>
    <property type="match status" value="3"/>
</dbReference>
<organism evidence="3">
    <name type="scientific">Xenopsylla cheopis</name>
    <name type="common">Oriental rat flea</name>
    <name type="synonym">Pulex cheopis</name>
    <dbReference type="NCBI Taxonomy" id="163159"/>
    <lineage>
        <taxon>Eukaryota</taxon>
        <taxon>Metazoa</taxon>
        <taxon>Ecdysozoa</taxon>
        <taxon>Arthropoda</taxon>
        <taxon>Hexapoda</taxon>
        <taxon>Insecta</taxon>
        <taxon>Pterygota</taxon>
        <taxon>Neoptera</taxon>
        <taxon>Endopterygota</taxon>
        <taxon>Siphonaptera</taxon>
        <taxon>Pulicidae</taxon>
        <taxon>Xenopsyllinae</taxon>
        <taxon>Xenopsylla</taxon>
    </lineage>
</organism>